<organism evidence="10 11">
    <name type="scientific">Pelomonas lactea</name>
    <dbReference type="NCBI Taxonomy" id="3299030"/>
    <lineage>
        <taxon>Bacteria</taxon>
        <taxon>Pseudomonadati</taxon>
        <taxon>Pseudomonadota</taxon>
        <taxon>Betaproteobacteria</taxon>
        <taxon>Burkholderiales</taxon>
        <taxon>Sphaerotilaceae</taxon>
        <taxon>Roseateles</taxon>
    </lineage>
</organism>
<proteinExistence type="predicted"/>
<feature type="domain" description="AMP-binding enzyme C-terminal" evidence="9">
    <location>
        <begin position="495"/>
        <end position="569"/>
    </location>
</feature>
<dbReference type="InterPro" id="IPR020845">
    <property type="entry name" value="AMP-binding_CS"/>
</dbReference>
<evidence type="ECO:0000256" key="7">
    <source>
        <dbReference type="ARBA" id="ARBA00042773"/>
    </source>
</evidence>
<evidence type="ECO:0000256" key="4">
    <source>
        <dbReference type="ARBA" id="ARBA00023136"/>
    </source>
</evidence>
<dbReference type="InterPro" id="IPR050237">
    <property type="entry name" value="ATP-dep_AMP-bd_enzyme"/>
</dbReference>
<dbReference type="NCBIfam" id="NF005463">
    <property type="entry name" value="PRK07059.1"/>
    <property type="match status" value="1"/>
</dbReference>
<reference evidence="10 11" key="1">
    <citation type="submission" date="2024-08" db="EMBL/GenBank/DDBJ databases">
        <authorList>
            <person name="Lu H."/>
        </authorList>
    </citation>
    <scope>NUCLEOTIDE SEQUENCE [LARGE SCALE GENOMIC DNA]</scope>
    <source>
        <strain evidence="10 11">DXS20W</strain>
    </source>
</reference>
<dbReference type="RefSeq" id="WP_394509173.1">
    <property type="nucleotide sequence ID" value="NZ_JBIGHX010000001.1"/>
</dbReference>
<comment type="subcellular location">
    <subcellularLocation>
        <location evidence="1">Membrane</location>
        <topology evidence="1">Peripheral membrane protein</topology>
    </subcellularLocation>
</comment>
<keyword evidence="4" id="KW-0472">Membrane</keyword>
<dbReference type="InterPro" id="IPR025110">
    <property type="entry name" value="AMP-bd_C"/>
</dbReference>
<dbReference type="EMBL" id="JBIGHX010000001">
    <property type="protein sequence ID" value="MFG6460362.1"/>
    <property type="molecule type" value="Genomic_DNA"/>
</dbReference>
<dbReference type="InterPro" id="IPR042099">
    <property type="entry name" value="ANL_N_sf"/>
</dbReference>
<dbReference type="Gene3D" id="3.30.300.30">
    <property type="match status" value="1"/>
</dbReference>
<accession>A0ABW7GEL0</accession>
<dbReference type="CDD" id="cd05936">
    <property type="entry name" value="FC-FACS_FadD_like"/>
    <property type="match status" value="1"/>
</dbReference>
<dbReference type="Pfam" id="PF00501">
    <property type="entry name" value="AMP-binding"/>
    <property type="match status" value="1"/>
</dbReference>
<gene>
    <name evidence="10" type="ORF">ACG04Q_02185</name>
</gene>
<comment type="caution">
    <text evidence="10">The sequence shown here is derived from an EMBL/GenBank/DDBJ whole genome shotgun (WGS) entry which is preliminary data.</text>
</comment>
<keyword evidence="3 10" id="KW-0436">Ligase</keyword>
<dbReference type="InterPro" id="IPR000873">
    <property type="entry name" value="AMP-dep_synth/lig_dom"/>
</dbReference>
<dbReference type="Pfam" id="PF13193">
    <property type="entry name" value="AMP-binding_C"/>
    <property type="match status" value="1"/>
</dbReference>
<evidence type="ECO:0000256" key="3">
    <source>
        <dbReference type="ARBA" id="ARBA00022598"/>
    </source>
</evidence>
<feature type="domain" description="AMP-dependent synthetase/ligase" evidence="8">
    <location>
        <begin position="44"/>
        <end position="444"/>
    </location>
</feature>
<evidence type="ECO:0000259" key="9">
    <source>
        <dbReference type="Pfam" id="PF13193"/>
    </source>
</evidence>
<dbReference type="InterPro" id="IPR045851">
    <property type="entry name" value="AMP-bd_C_sf"/>
</dbReference>
<evidence type="ECO:0000256" key="2">
    <source>
        <dbReference type="ARBA" id="ARBA00005005"/>
    </source>
</evidence>
<dbReference type="PROSITE" id="PS00455">
    <property type="entry name" value="AMP_BINDING"/>
    <property type="match status" value="1"/>
</dbReference>
<evidence type="ECO:0000256" key="6">
    <source>
        <dbReference type="ARBA" id="ARBA00039545"/>
    </source>
</evidence>
<evidence type="ECO:0000259" key="8">
    <source>
        <dbReference type="Pfam" id="PF00501"/>
    </source>
</evidence>
<name>A0ABW7GEL0_9BURK</name>
<dbReference type="PANTHER" id="PTHR43767">
    <property type="entry name" value="LONG-CHAIN-FATTY-ACID--COA LIGASE"/>
    <property type="match status" value="1"/>
</dbReference>
<evidence type="ECO:0000313" key="11">
    <source>
        <dbReference type="Proteomes" id="UP001606302"/>
    </source>
</evidence>
<dbReference type="PANTHER" id="PTHR43767:SF8">
    <property type="entry name" value="LONG-CHAIN-FATTY-ACID--COA LIGASE"/>
    <property type="match status" value="1"/>
</dbReference>
<evidence type="ECO:0000256" key="5">
    <source>
        <dbReference type="ARBA" id="ARBA00026121"/>
    </source>
</evidence>
<evidence type="ECO:0000313" key="10">
    <source>
        <dbReference type="EMBL" id="MFG6460362.1"/>
    </source>
</evidence>
<dbReference type="Gene3D" id="3.40.50.12780">
    <property type="entry name" value="N-terminal domain of ligase-like"/>
    <property type="match status" value="1"/>
</dbReference>
<protein>
    <recommendedName>
        <fullName evidence="6">Long-chain-fatty-acid--CoA ligase</fullName>
        <ecNumber evidence="5">6.2.1.3</ecNumber>
    </recommendedName>
    <alternativeName>
        <fullName evidence="7">Long-chain acyl-CoA synthetase</fullName>
    </alternativeName>
</protein>
<sequence length="580" mass="63742">MTAVLADVTQVTSRDKPWLASYPPGVPSQVDTGAYRSLVELLNEAFRQHARRDAAVCMGQRMSFAEMDRLSVQLGAWLQAQGLKQGDRVAIMMPNVLQYGVAIAGILRAGFVVVNVNPLYTPRELEHQLKDSGARAIIVLENFAHTLAEVINATDVHHVVLASMGDLLSWWKGPLINFAVRHLKKMVPEFRLPVGDGRTVVRFNEALNHGDRLHLKKPELGPDDVAFLQYTGGTTGVSKGATLLHRNIVANILQVEAWFQPMLSTVPGYDNGDVQFTNVCALPLYHIYALTACFMLGARMGHLNILVPNPRDIPGFIETLRGHKVHIFPAVNTLFNALANEPAFARLDFSELTISNGGGMAVQQATAEKWLKVTGCPVVEGYGLSETSPAATINPLDQRAFNGSIGLPISGTEITIRDDDGQDLPLGERGEICIRGPQVMAGYWRRPDETANVMYDDGFFKSGDIGIMDERGYVRIVDRKKDMILVSGFNVYPTEIEQVVNMHPGVLECAAVGVPDAKSGEAVKLFVVKSDPALAEEDLASYCAQQMTAYKRPRFIEFRDELPKSNVGKILRRELRTPGA</sequence>
<dbReference type="EC" id="6.2.1.3" evidence="5"/>
<dbReference type="GO" id="GO:0004467">
    <property type="term" value="F:long-chain fatty acid-CoA ligase activity"/>
    <property type="evidence" value="ECO:0007669"/>
    <property type="project" value="UniProtKB-EC"/>
</dbReference>
<dbReference type="Proteomes" id="UP001606302">
    <property type="component" value="Unassembled WGS sequence"/>
</dbReference>
<evidence type="ECO:0000256" key="1">
    <source>
        <dbReference type="ARBA" id="ARBA00004170"/>
    </source>
</evidence>
<dbReference type="SUPFAM" id="SSF56801">
    <property type="entry name" value="Acetyl-CoA synthetase-like"/>
    <property type="match status" value="1"/>
</dbReference>
<keyword evidence="11" id="KW-1185">Reference proteome</keyword>
<comment type="pathway">
    <text evidence="2">Lipid metabolism; fatty acid beta-oxidation.</text>
</comment>